<keyword evidence="8 17" id="KW-0143">Chaperone</keyword>
<evidence type="ECO:0000256" key="5">
    <source>
        <dbReference type="ARBA" id="ARBA00022729"/>
    </source>
</evidence>
<dbReference type="PROSITE" id="PS00681">
    <property type="entry name" value="CHAPERONINS_CPN10"/>
    <property type="match status" value="1"/>
</dbReference>
<evidence type="ECO:0000256" key="17">
    <source>
        <dbReference type="RuleBase" id="RU003479"/>
    </source>
</evidence>
<protein>
    <recommendedName>
        <fullName evidence="15">20 kDa chaperonin, chloroplastic</fullName>
        <ecNumber evidence="14">1.14.99.56</ecNumber>
    </recommendedName>
    <alternativeName>
        <fullName evidence="11">Chaperonin 10</fullName>
    </alternativeName>
    <alternativeName>
        <fullName evidence="16">Protein Cpn21</fullName>
    </alternativeName>
</protein>
<dbReference type="GO" id="GO:0030245">
    <property type="term" value="P:cellulose catabolic process"/>
    <property type="evidence" value="ECO:0007669"/>
    <property type="project" value="UniProtKB-KW"/>
</dbReference>
<keyword evidence="19" id="KW-1133">Transmembrane helix</keyword>
<dbReference type="Gene3D" id="2.70.50.70">
    <property type="match status" value="1"/>
</dbReference>
<keyword evidence="19" id="KW-0472">Membrane</keyword>
<organism evidence="21 22">
    <name type="scientific">Xylaria multiplex</name>
    <dbReference type="NCBI Taxonomy" id="323545"/>
    <lineage>
        <taxon>Eukaryota</taxon>
        <taxon>Fungi</taxon>
        <taxon>Dikarya</taxon>
        <taxon>Ascomycota</taxon>
        <taxon>Pezizomycotina</taxon>
        <taxon>Sordariomycetes</taxon>
        <taxon>Xylariomycetidae</taxon>
        <taxon>Xylariales</taxon>
        <taxon>Xylariaceae</taxon>
        <taxon>Xylaria</taxon>
    </lineage>
</organism>
<dbReference type="Pfam" id="PF03443">
    <property type="entry name" value="AA9"/>
    <property type="match status" value="1"/>
</dbReference>
<evidence type="ECO:0000256" key="16">
    <source>
        <dbReference type="ARBA" id="ARBA00079398"/>
    </source>
</evidence>
<evidence type="ECO:0000256" key="1">
    <source>
        <dbReference type="ARBA" id="ARBA00001973"/>
    </source>
</evidence>
<comment type="similarity">
    <text evidence="3 17">Belongs to the GroES chaperonin family.</text>
</comment>
<comment type="similarity">
    <text evidence="12">Belongs to the polysaccharide monooxygenase AA9 family.</text>
</comment>
<evidence type="ECO:0000256" key="4">
    <source>
        <dbReference type="ARBA" id="ARBA00022525"/>
    </source>
</evidence>
<dbReference type="CDD" id="cd00320">
    <property type="entry name" value="cpn10"/>
    <property type="match status" value="1"/>
</dbReference>
<dbReference type="EC" id="1.14.99.56" evidence="14"/>
<sequence length="486" mass="52137">MATSIRSIKSLVPLLDRVLVQRIKAETKTAGGIFLPESSVKELNEAKVLAVGPGALSKDGTRVPMGVSQGDRVLIPQVSLTEVMNVGPVRRKIAPIALYKDDGFGGSPLKVGDEEFHLFRDSEINRRGISMPSKMKRHFSIALAILAGLVASTSAHTVLTTLFVDNVGQGEGTCVRMPLDSEHCTDPVESVVSNNMACAPAGGKLTFQFREWANGAQPGAIDKSHKGPCAIYAKQVLDMANDKVTGSGWIKLWHEGYDSTTKKWCTEKLIDNNGLLSFEIPEGLPSGYWIFRPELLALHDANKGDPQFYVGCAQVFVQSSNTAPLNVPAGYSVSIPGHVQAKEAGLTFNIYTPSFPYPLPGPKVFAIPPPKGEIDTTGPSVPTQTRGVIPPNYIVKNANWVGVEVPDYKDEKSCWAASENCWKQAATCYSTAPPTGDAGCIAWEKKCNGIQNACSAGNFQGPPNKGKKLTVKEPNPPATIPPAVNI</sequence>
<accession>A0A7C8MR42</accession>
<dbReference type="PRINTS" id="PR00297">
    <property type="entry name" value="CHAPERONIN10"/>
</dbReference>
<keyword evidence="6" id="KW-0136">Cellulose degradation</keyword>
<dbReference type="GO" id="GO:0005524">
    <property type="term" value="F:ATP binding"/>
    <property type="evidence" value="ECO:0007669"/>
    <property type="project" value="InterPro"/>
</dbReference>
<dbReference type="PANTHER" id="PTHR33353">
    <property type="entry name" value="PUTATIVE (AFU_ORTHOLOGUE AFUA_1G12560)-RELATED"/>
    <property type="match status" value="1"/>
</dbReference>
<dbReference type="InterPro" id="IPR049892">
    <property type="entry name" value="AA9"/>
</dbReference>
<comment type="subcellular location">
    <subcellularLocation>
        <location evidence="2">Secreted</location>
    </subcellularLocation>
</comment>
<dbReference type="AlphaFoldDB" id="A0A7C8MR42"/>
<dbReference type="Proteomes" id="UP000481858">
    <property type="component" value="Unassembled WGS sequence"/>
</dbReference>
<dbReference type="Gene3D" id="2.30.33.40">
    <property type="entry name" value="GroES chaperonin"/>
    <property type="match status" value="1"/>
</dbReference>
<dbReference type="InParanoid" id="A0A7C8MR42"/>
<comment type="caution">
    <text evidence="21">The sequence shown here is derived from an EMBL/GenBank/DDBJ whole genome shotgun (WGS) entry which is preliminary data.</text>
</comment>
<evidence type="ECO:0000313" key="21">
    <source>
        <dbReference type="EMBL" id="KAF2971572.1"/>
    </source>
</evidence>
<reference evidence="21 22" key="1">
    <citation type="submission" date="2019-12" db="EMBL/GenBank/DDBJ databases">
        <title>Draft genome sequence of the ascomycete Xylaria multiplex DSM 110363.</title>
        <authorList>
            <person name="Buettner E."/>
            <person name="Kellner H."/>
        </authorList>
    </citation>
    <scope>NUCLEOTIDE SEQUENCE [LARGE SCALE GENOMIC DNA]</scope>
    <source>
        <strain evidence="21 22">DSM 110363</strain>
    </source>
</reference>
<comment type="catalytic activity">
    <reaction evidence="13">
        <text>[(1-&gt;4)-beta-D-glucosyl]n+m + reduced acceptor + O2 = 4-dehydro-beta-D-glucosyl-[(1-&gt;4)-beta-D-glucosyl]n-1 + [(1-&gt;4)-beta-D-glucosyl]m + acceptor + H2O.</text>
        <dbReference type="EC" id="1.14.99.56"/>
    </reaction>
</comment>
<name>A0A7C8MR42_9PEZI</name>
<evidence type="ECO:0000256" key="14">
    <source>
        <dbReference type="ARBA" id="ARBA00047174"/>
    </source>
</evidence>
<evidence type="ECO:0000256" key="3">
    <source>
        <dbReference type="ARBA" id="ARBA00006975"/>
    </source>
</evidence>
<dbReference type="SMART" id="SM00883">
    <property type="entry name" value="Cpn10"/>
    <property type="match status" value="1"/>
</dbReference>
<dbReference type="SUPFAM" id="SSF50129">
    <property type="entry name" value="GroES-like"/>
    <property type="match status" value="1"/>
</dbReference>
<dbReference type="PANTHER" id="PTHR33353:SF32">
    <property type="entry name" value="ENDO-BETA-1,4-GLUCANASE D"/>
    <property type="match status" value="1"/>
</dbReference>
<keyword evidence="10" id="KW-0624">Polysaccharide degradation</keyword>
<evidence type="ECO:0000256" key="15">
    <source>
        <dbReference type="ARBA" id="ARBA00073031"/>
    </source>
</evidence>
<dbReference type="InterPro" id="IPR018369">
    <property type="entry name" value="Chaprnonin_Cpn10_CS"/>
</dbReference>
<keyword evidence="7" id="KW-1015">Disulfide bond</keyword>
<proteinExistence type="inferred from homology"/>
<dbReference type="Pfam" id="PF00166">
    <property type="entry name" value="Cpn10"/>
    <property type="match status" value="1"/>
</dbReference>
<dbReference type="GO" id="GO:0044183">
    <property type="term" value="F:protein folding chaperone"/>
    <property type="evidence" value="ECO:0007669"/>
    <property type="project" value="InterPro"/>
</dbReference>
<evidence type="ECO:0000256" key="12">
    <source>
        <dbReference type="ARBA" id="ARBA00044502"/>
    </source>
</evidence>
<gene>
    <name evidence="21" type="ORF">GQX73_g1942</name>
</gene>
<evidence type="ECO:0000256" key="18">
    <source>
        <dbReference type="SAM" id="MobiDB-lite"/>
    </source>
</evidence>
<feature type="region of interest" description="Disordered" evidence="18">
    <location>
        <begin position="467"/>
        <end position="486"/>
    </location>
</feature>
<dbReference type="InterPro" id="IPR011032">
    <property type="entry name" value="GroES-like_sf"/>
</dbReference>
<evidence type="ECO:0000256" key="7">
    <source>
        <dbReference type="ARBA" id="ARBA00023157"/>
    </source>
</evidence>
<evidence type="ECO:0000256" key="11">
    <source>
        <dbReference type="ARBA" id="ARBA00031971"/>
    </source>
</evidence>
<dbReference type="InterPro" id="IPR037124">
    <property type="entry name" value="Chaperonin_GroES_sf"/>
</dbReference>
<evidence type="ECO:0000256" key="9">
    <source>
        <dbReference type="ARBA" id="ARBA00023277"/>
    </source>
</evidence>
<evidence type="ECO:0000256" key="10">
    <source>
        <dbReference type="ARBA" id="ARBA00023326"/>
    </source>
</evidence>
<keyword evidence="5" id="KW-0732">Signal</keyword>
<keyword evidence="9" id="KW-0119">Carbohydrate metabolism</keyword>
<keyword evidence="19" id="KW-0812">Transmembrane</keyword>
<dbReference type="FunFam" id="2.30.33.40:FF:000001">
    <property type="entry name" value="10 kDa chaperonin"/>
    <property type="match status" value="1"/>
</dbReference>
<evidence type="ECO:0000256" key="2">
    <source>
        <dbReference type="ARBA" id="ARBA00004613"/>
    </source>
</evidence>
<feature type="domain" description="Auxiliary Activity family 9 catalytic" evidence="20">
    <location>
        <begin position="156"/>
        <end position="352"/>
    </location>
</feature>
<dbReference type="CDD" id="cd21175">
    <property type="entry name" value="LPMO_AA9"/>
    <property type="match status" value="1"/>
</dbReference>
<evidence type="ECO:0000256" key="19">
    <source>
        <dbReference type="SAM" id="Phobius"/>
    </source>
</evidence>
<dbReference type="InterPro" id="IPR005103">
    <property type="entry name" value="AA9_LPMO"/>
</dbReference>
<keyword evidence="22" id="KW-1185">Reference proteome</keyword>
<dbReference type="GO" id="GO:0005576">
    <property type="term" value="C:extracellular region"/>
    <property type="evidence" value="ECO:0007669"/>
    <property type="project" value="UniProtKB-SubCell"/>
</dbReference>
<comment type="cofactor">
    <cofactor evidence="1">
        <name>Cu(2+)</name>
        <dbReference type="ChEBI" id="CHEBI:29036"/>
    </cofactor>
</comment>
<evidence type="ECO:0000259" key="20">
    <source>
        <dbReference type="Pfam" id="PF03443"/>
    </source>
</evidence>
<dbReference type="InterPro" id="IPR020818">
    <property type="entry name" value="Chaperonin_GroES"/>
</dbReference>
<dbReference type="EMBL" id="WUBL01000012">
    <property type="protein sequence ID" value="KAF2971572.1"/>
    <property type="molecule type" value="Genomic_DNA"/>
</dbReference>
<evidence type="ECO:0000256" key="6">
    <source>
        <dbReference type="ARBA" id="ARBA00023001"/>
    </source>
</evidence>
<dbReference type="OrthoDB" id="5985073at2759"/>
<evidence type="ECO:0000313" key="22">
    <source>
        <dbReference type="Proteomes" id="UP000481858"/>
    </source>
</evidence>
<evidence type="ECO:0000256" key="13">
    <source>
        <dbReference type="ARBA" id="ARBA00045077"/>
    </source>
</evidence>
<evidence type="ECO:0000256" key="8">
    <source>
        <dbReference type="ARBA" id="ARBA00023186"/>
    </source>
</evidence>
<feature type="transmembrane region" description="Helical" evidence="19">
    <location>
        <begin position="141"/>
        <end position="164"/>
    </location>
</feature>
<keyword evidence="4" id="KW-0964">Secreted</keyword>